<gene>
    <name evidence="2" type="ORF">AB5I84_09810</name>
</gene>
<evidence type="ECO:0000313" key="2">
    <source>
        <dbReference type="EMBL" id="MEY1662440.1"/>
    </source>
</evidence>
<dbReference type="EMBL" id="JBGCUO010000001">
    <property type="protein sequence ID" value="MEY1662440.1"/>
    <property type="molecule type" value="Genomic_DNA"/>
</dbReference>
<reference evidence="2 3" key="1">
    <citation type="submission" date="2024-07" db="EMBL/GenBank/DDBJ databases">
        <authorList>
            <person name="Ren Q."/>
        </authorList>
    </citation>
    <scope>NUCLEOTIDE SEQUENCE [LARGE SCALE GENOMIC DNA]</scope>
    <source>
        <strain evidence="2 3">REN37</strain>
    </source>
</reference>
<feature type="coiled-coil region" evidence="1">
    <location>
        <begin position="105"/>
        <end position="163"/>
    </location>
</feature>
<organism evidence="2 3">
    <name type="scientific">Isoalcanivorax beigongshangi</name>
    <dbReference type="NCBI Taxonomy" id="3238810"/>
    <lineage>
        <taxon>Bacteria</taxon>
        <taxon>Pseudomonadati</taxon>
        <taxon>Pseudomonadota</taxon>
        <taxon>Gammaproteobacteria</taxon>
        <taxon>Oceanospirillales</taxon>
        <taxon>Alcanivoracaceae</taxon>
        <taxon>Isoalcanivorax</taxon>
    </lineage>
</organism>
<name>A0ABV4AIG8_9GAMM</name>
<sequence length="275" mass="31393">MLLLSLAVLASGCTALRPSTPPLVAVPTHIQGLDYQQIEELGIGEGACSELHQLHREQVPLTLRTLDPLVTECADQVAAARERRARDQALSVQLEEQQAIDALMASEWERIQAELERRRAEQLRRRQEAARMEQLIQAQQRAAQEAARQRAQLMVQIEQASIQRRLRNVADKPVAYKLNQPQGLMLKRLLACVELAYPNKGWDVEYSGRNLTVVARDARLPRGDLPVEFRFQENANYWRLHYLRVADIETRTDEDRYVLSQNLIADSCPMELDVP</sequence>
<dbReference type="Proteomes" id="UP001562065">
    <property type="component" value="Unassembled WGS sequence"/>
</dbReference>
<dbReference type="RefSeq" id="WP_369455675.1">
    <property type="nucleotide sequence ID" value="NZ_JBGCUO010000001.1"/>
</dbReference>
<keyword evidence="1" id="KW-0175">Coiled coil</keyword>
<proteinExistence type="predicted"/>
<evidence type="ECO:0008006" key="4">
    <source>
        <dbReference type="Google" id="ProtNLM"/>
    </source>
</evidence>
<protein>
    <recommendedName>
        <fullName evidence="4">Lipoprotein</fullName>
    </recommendedName>
</protein>
<evidence type="ECO:0000256" key="1">
    <source>
        <dbReference type="SAM" id="Coils"/>
    </source>
</evidence>
<comment type="caution">
    <text evidence="2">The sequence shown here is derived from an EMBL/GenBank/DDBJ whole genome shotgun (WGS) entry which is preliminary data.</text>
</comment>
<evidence type="ECO:0000313" key="3">
    <source>
        <dbReference type="Proteomes" id="UP001562065"/>
    </source>
</evidence>
<accession>A0ABV4AIG8</accession>
<keyword evidence="3" id="KW-1185">Reference proteome</keyword>